<gene>
    <name evidence="12" type="ORF">WJX81_002929</name>
</gene>
<evidence type="ECO:0000259" key="11">
    <source>
        <dbReference type="Pfam" id="PF02728"/>
    </source>
</evidence>
<evidence type="ECO:0000259" key="9">
    <source>
        <dbReference type="Pfam" id="PF01179"/>
    </source>
</evidence>
<dbReference type="GO" id="GO:0005886">
    <property type="term" value="C:plasma membrane"/>
    <property type="evidence" value="ECO:0007669"/>
    <property type="project" value="TreeGrafter"/>
</dbReference>
<dbReference type="Proteomes" id="UP001445335">
    <property type="component" value="Unassembled WGS sequence"/>
</dbReference>
<keyword evidence="3 6" id="KW-0801">TPQ</keyword>
<dbReference type="InterPro" id="IPR036460">
    <property type="entry name" value="Cu_amine_oxidase_C_sf"/>
</dbReference>
<evidence type="ECO:0000256" key="3">
    <source>
        <dbReference type="ARBA" id="ARBA00022772"/>
    </source>
</evidence>
<dbReference type="EC" id="1.4.3.-" evidence="6"/>
<protein>
    <recommendedName>
        <fullName evidence="6">Amine oxidase</fullName>
        <ecNumber evidence="6">1.4.3.-</ecNumber>
    </recommendedName>
</protein>
<dbReference type="EMBL" id="JALJOU010000080">
    <property type="protein sequence ID" value="KAK9823044.1"/>
    <property type="molecule type" value="Genomic_DNA"/>
</dbReference>
<comment type="caution">
    <text evidence="12">The sequence shown here is derived from an EMBL/GenBank/DDBJ whole genome shotgun (WGS) entry which is preliminary data.</text>
</comment>
<dbReference type="GO" id="GO:0048038">
    <property type="term" value="F:quinone binding"/>
    <property type="evidence" value="ECO:0007669"/>
    <property type="project" value="InterPro"/>
</dbReference>
<dbReference type="Gene3D" id="2.70.98.20">
    <property type="entry name" value="Copper amine oxidase, catalytic domain"/>
    <property type="match status" value="1"/>
</dbReference>
<dbReference type="Pfam" id="PF02727">
    <property type="entry name" value="Cu_amine_oxidN2"/>
    <property type="match status" value="1"/>
</dbReference>
<sequence length="912" mass="96942">MAVVARSIQLSACGAVANPCDTRGQLPAPQTQIQGPLGARTSTSAYGSGAGLLGSYPTGQSSFGLWHAVRDLAVWKVKKHWKEVTGGAEAGGPDMATVRRVLSIWRTLSYVLILACISLVIALAIVAGDRKALQRESVRLNNATAYAEAHTCALFVEPGQATLQSDRRPASTQPNLFEELSDAELIAVREYLFAQPELNLTNADNAGMASNTLFMVELLPPPKADALAALDAGAPLPPRQARATVYVGAEQPPRVAELAVGPLPTPHNHSFLRAVAWELRPPNRMEYSLMDKVVDAAAAQLAPLLNASFGGFEYHNCTPPLCLFWADSAPRGHAAGQRQTWIWFMRFLDGFYLHPVGLELLVDHSASDPGQWAVIGAFYGGQLFPNASALLSAWQNPGSSHLTRVQAVTPVPEDLGYSSLNRTAGSMRPAARNGAAPQAGPRQYQPAGQRFRIDRNAVDWLGWSFQVGSRPASGLRAWDVRFGGERIVYELALQEALGSLSGATPSQSLAQQYDSAGGGLGAGMHELVAGVDCPHTAAFLDMATLFDSTGPITRPRSLCVFELATGTPLRRHYTQEFAPHGEQVGYSGTPGSALVVRGIATAFATDYITDVTFYPNGAIEVSVTLSGYTLAAPYTPAAVNFSAPVFYGVGAPLRDHFLHWRVDLDVNGTANSVRLDTVELGQSAWPWSVPAPGAPTNATAATPTKRLRRATPETEDGASVPHGAAATTAFAVVNERRLNRWGDPRGYRIQVDATIPQLYPESYAPAAAAPWSRLALAASVRRDDEPSSSSIYAAAQPPAALAAANFSAFVNGEPLRGQDVVAWVTLGAWDLPSAESAPALATPGRRLGFWLQPYGYFDGDASGDLADSVSIFPSRSGRGATPVVTPGSATQDFQCVPPDPHVPYSAAELQAL</sequence>
<dbReference type="AlphaFoldDB" id="A0AAW1QNF3"/>
<dbReference type="Pfam" id="PF01179">
    <property type="entry name" value="Cu_amine_oxid"/>
    <property type="match status" value="1"/>
</dbReference>
<evidence type="ECO:0000256" key="2">
    <source>
        <dbReference type="ARBA" id="ARBA00022723"/>
    </source>
</evidence>
<dbReference type="Gene3D" id="3.10.450.40">
    <property type="match status" value="2"/>
</dbReference>
<dbReference type="SUPFAM" id="SSF54416">
    <property type="entry name" value="Amine oxidase N-terminal region"/>
    <property type="match status" value="2"/>
</dbReference>
<feature type="compositionally biased region" description="Low complexity" evidence="7">
    <location>
        <begin position="690"/>
        <end position="704"/>
    </location>
</feature>
<dbReference type="InterPro" id="IPR016182">
    <property type="entry name" value="Cu_amine_oxidase_N-reg"/>
</dbReference>
<evidence type="ECO:0000256" key="1">
    <source>
        <dbReference type="ARBA" id="ARBA00007983"/>
    </source>
</evidence>
<dbReference type="FunFam" id="3.10.450.40:FF:000018">
    <property type="entry name" value="Amine oxidase"/>
    <property type="match status" value="1"/>
</dbReference>
<dbReference type="PANTHER" id="PTHR10638">
    <property type="entry name" value="COPPER AMINE OXIDASE"/>
    <property type="match status" value="1"/>
</dbReference>
<dbReference type="Pfam" id="PF02728">
    <property type="entry name" value="Cu_amine_oxidN3"/>
    <property type="match status" value="1"/>
</dbReference>
<comment type="PTM">
    <text evidence="6">Topaquinone (TPQ) is generated by copper-dependent autoxidation of a specific tyrosyl residue.</text>
</comment>
<reference evidence="12 13" key="1">
    <citation type="journal article" date="2024" name="Nat. Commun.">
        <title>Phylogenomics reveals the evolutionary origins of lichenization in chlorophyte algae.</title>
        <authorList>
            <person name="Puginier C."/>
            <person name="Libourel C."/>
            <person name="Otte J."/>
            <person name="Skaloud P."/>
            <person name="Haon M."/>
            <person name="Grisel S."/>
            <person name="Petersen M."/>
            <person name="Berrin J.G."/>
            <person name="Delaux P.M."/>
            <person name="Dal Grande F."/>
            <person name="Keller J."/>
        </authorList>
    </citation>
    <scope>NUCLEOTIDE SEQUENCE [LARGE SCALE GENOMIC DNA]</scope>
    <source>
        <strain evidence="12 13">SAG 245.80</strain>
    </source>
</reference>
<keyword evidence="8" id="KW-1133">Transmembrane helix</keyword>
<dbReference type="InterPro" id="IPR015802">
    <property type="entry name" value="Cu_amine_oxidase_N3"/>
</dbReference>
<feature type="domain" description="Copper amine oxidase catalytic" evidence="9">
    <location>
        <begin position="442"/>
        <end position="861"/>
    </location>
</feature>
<dbReference type="SUPFAM" id="SSF49998">
    <property type="entry name" value="Amine oxidase catalytic domain"/>
    <property type="match status" value="1"/>
</dbReference>
<keyword evidence="4 6" id="KW-0560">Oxidoreductase</keyword>
<proteinExistence type="inferred from homology"/>
<feature type="region of interest" description="Disordered" evidence="7">
    <location>
        <begin position="426"/>
        <end position="445"/>
    </location>
</feature>
<keyword evidence="5 6" id="KW-0186">Copper</keyword>
<evidence type="ECO:0000259" key="10">
    <source>
        <dbReference type="Pfam" id="PF02727"/>
    </source>
</evidence>
<dbReference type="InterPro" id="IPR015798">
    <property type="entry name" value="Cu_amine_oxidase_C"/>
</dbReference>
<dbReference type="GO" id="GO:0005507">
    <property type="term" value="F:copper ion binding"/>
    <property type="evidence" value="ECO:0007669"/>
    <property type="project" value="InterPro"/>
</dbReference>
<dbReference type="InterPro" id="IPR015800">
    <property type="entry name" value="Cu_amine_oxidase_N2"/>
</dbReference>
<evidence type="ECO:0000313" key="12">
    <source>
        <dbReference type="EMBL" id="KAK9823044.1"/>
    </source>
</evidence>
<feature type="domain" description="Copper amine oxidase N3-terminal" evidence="11">
    <location>
        <begin position="286"/>
        <end position="379"/>
    </location>
</feature>
<dbReference type="GO" id="GO:0009308">
    <property type="term" value="P:amine metabolic process"/>
    <property type="evidence" value="ECO:0007669"/>
    <property type="project" value="UniProtKB-UniRule"/>
</dbReference>
<feature type="region of interest" description="Disordered" evidence="7">
    <location>
        <begin position="689"/>
        <end position="720"/>
    </location>
</feature>
<dbReference type="GO" id="GO:0008131">
    <property type="term" value="F:primary methylamine oxidase activity"/>
    <property type="evidence" value="ECO:0007669"/>
    <property type="project" value="InterPro"/>
</dbReference>
<keyword evidence="13" id="KW-1185">Reference proteome</keyword>
<dbReference type="PRINTS" id="PR00766">
    <property type="entry name" value="CUDAOXIDASE"/>
</dbReference>
<dbReference type="InterPro" id="IPR000269">
    <property type="entry name" value="Cu_amine_oxidase"/>
</dbReference>
<accession>A0AAW1QNF3</accession>
<evidence type="ECO:0000256" key="6">
    <source>
        <dbReference type="RuleBase" id="RU000672"/>
    </source>
</evidence>
<evidence type="ECO:0000256" key="7">
    <source>
        <dbReference type="SAM" id="MobiDB-lite"/>
    </source>
</evidence>
<dbReference type="PANTHER" id="PTHR10638:SF20">
    <property type="entry name" value="AMINE OXIDASE"/>
    <property type="match status" value="1"/>
</dbReference>
<keyword evidence="2 6" id="KW-0479">Metal-binding</keyword>
<keyword evidence="8" id="KW-0812">Transmembrane</keyword>
<comment type="cofactor">
    <cofactor evidence="6">
        <name>Cu cation</name>
        <dbReference type="ChEBI" id="CHEBI:23378"/>
    </cofactor>
    <text evidence="6">Contains 1 topaquinone per subunit.</text>
</comment>
<feature type="domain" description="Copper amine oxidase N2-terminal" evidence="10">
    <location>
        <begin position="184"/>
        <end position="266"/>
    </location>
</feature>
<feature type="transmembrane region" description="Helical" evidence="8">
    <location>
        <begin position="108"/>
        <end position="127"/>
    </location>
</feature>
<evidence type="ECO:0000256" key="5">
    <source>
        <dbReference type="ARBA" id="ARBA00023008"/>
    </source>
</evidence>
<keyword evidence="8" id="KW-0472">Membrane</keyword>
<comment type="similarity">
    <text evidence="1 6">Belongs to the copper/topaquinone oxidase family.</text>
</comment>
<name>A0AAW1QNF3_9CHLO</name>
<evidence type="ECO:0000313" key="13">
    <source>
        <dbReference type="Proteomes" id="UP001445335"/>
    </source>
</evidence>
<evidence type="ECO:0000256" key="8">
    <source>
        <dbReference type="SAM" id="Phobius"/>
    </source>
</evidence>
<evidence type="ECO:0000256" key="4">
    <source>
        <dbReference type="ARBA" id="ARBA00023002"/>
    </source>
</evidence>
<organism evidence="12 13">
    <name type="scientific">Elliptochloris bilobata</name>
    <dbReference type="NCBI Taxonomy" id="381761"/>
    <lineage>
        <taxon>Eukaryota</taxon>
        <taxon>Viridiplantae</taxon>
        <taxon>Chlorophyta</taxon>
        <taxon>core chlorophytes</taxon>
        <taxon>Trebouxiophyceae</taxon>
        <taxon>Trebouxiophyceae incertae sedis</taxon>
        <taxon>Elliptochloris clade</taxon>
        <taxon>Elliptochloris</taxon>
    </lineage>
</organism>